<dbReference type="InterPro" id="IPR004254">
    <property type="entry name" value="AdipoR/HlyIII-related"/>
</dbReference>
<proteinExistence type="inferred from homology"/>
<evidence type="ECO:0000256" key="7">
    <source>
        <dbReference type="SAM" id="MobiDB-lite"/>
    </source>
</evidence>
<name>A0A1D2N0A5_ORCCI</name>
<evidence type="ECO:0000313" key="9">
    <source>
        <dbReference type="Proteomes" id="UP000094527"/>
    </source>
</evidence>
<accession>A0A1D2N0A5</accession>
<comment type="caution">
    <text evidence="8">The sequence shown here is derived from an EMBL/GenBank/DDBJ whole genome shotgun (WGS) entry which is preliminary data.</text>
</comment>
<keyword evidence="8" id="KW-0675">Receptor</keyword>
<keyword evidence="6" id="KW-0862">Zinc</keyword>
<feature type="binding site" evidence="6">
    <location>
        <position position="349"/>
    </location>
    <ligand>
        <name>Zn(2+)</name>
        <dbReference type="ChEBI" id="CHEBI:29105"/>
    </ligand>
</feature>
<dbReference type="AlphaFoldDB" id="A0A1D2N0A5"/>
<dbReference type="EMBL" id="LJIJ01000336">
    <property type="protein sequence ID" value="ODM98668.1"/>
    <property type="molecule type" value="Genomic_DNA"/>
</dbReference>
<evidence type="ECO:0000256" key="1">
    <source>
        <dbReference type="ARBA" id="ARBA00004141"/>
    </source>
</evidence>
<comment type="similarity">
    <text evidence="2">Belongs to the ADIPOR family.</text>
</comment>
<evidence type="ECO:0000256" key="2">
    <source>
        <dbReference type="ARBA" id="ARBA00007018"/>
    </source>
</evidence>
<reference evidence="8 9" key="1">
    <citation type="journal article" date="2016" name="Genome Biol. Evol.">
        <title>Gene Family Evolution Reflects Adaptation to Soil Environmental Stressors in the Genome of the Collembolan Orchesella cincta.</title>
        <authorList>
            <person name="Faddeeva-Vakhrusheva A."/>
            <person name="Derks M.F."/>
            <person name="Anvar S.Y."/>
            <person name="Agamennone V."/>
            <person name="Suring W."/>
            <person name="Smit S."/>
            <person name="van Straalen N.M."/>
            <person name="Roelofs D."/>
        </authorList>
    </citation>
    <scope>NUCLEOTIDE SEQUENCE [LARGE SCALE GENOMIC DNA]</scope>
    <source>
        <tissue evidence="8">Mixed pool</tissue>
    </source>
</reference>
<dbReference type="GO" id="GO:0046872">
    <property type="term" value="F:metal ion binding"/>
    <property type="evidence" value="ECO:0007669"/>
    <property type="project" value="UniProtKB-KW"/>
</dbReference>
<sequence length="386" mass="44601">MDMDVDEGDFGEEGEEGEEGDYYDDYEYDPYSHEWVPKIKDPASDEDSEAAMLVSKSQRDASLSTIAQALLESARASNEVHLKEKELKKGRSENDLSFFDEFLMCCGGCRRLCRIEEMPPHLQFNKYIHSGYRTLQDVWGCILSILYLHNETLNIVTHLAPIIYVLLYWRTMFPWEDIQGNIFLNILGWSHIVASIAPWVGSVIYHTMMSHDSGPEFYQLLLQIDMFGIWLTECFGERIDQFERSHMVPFRIRQELRRWRITEWLAFLGLYKALTAWTPMARRMCFAPVFMSRILGIALRLSSWGGGEPAVLLHVFLQDIISVAGGIVGVVRIPEKWFPGRLDLWFNSHHIMHIMVVIAVVHMNLATNGDIRWIINNYGGECCPVH</sequence>
<evidence type="ECO:0000256" key="6">
    <source>
        <dbReference type="PIRSR" id="PIRSR604254-1"/>
    </source>
</evidence>
<keyword evidence="3" id="KW-0812">Transmembrane</keyword>
<dbReference type="GO" id="GO:0016020">
    <property type="term" value="C:membrane"/>
    <property type="evidence" value="ECO:0007669"/>
    <property type="project" value="UniProtKB-SubCell"/>
</dbReference>
<dbReference type="STRING" id="48709.A0A1D2N0A5"/>
<evidence type="ECO:0000256" key="3">
    <source>
        <dbReference type="ARBA" id="ARBA00022692"/>
    </source>
</evidence>
<dbReference type="Proteomes" id="UP000094527">
    <property type="component" value="Unassembled WGS sequence"/>
</dbReference>
<organism evidence="8 9">
    <name type="scientific">Orchesella cincta</name>
    <name type="common">Springtail</name>
    <name type="synonym">Podura cincta</name>
    <dbReference type="NCBI Taxonomy" id="48709"/>
    <lineage>
        <taxon>Eukaryota</taxon>
        <taxon>Metazoa</taxon>
        <taxon>Ecdysozoa</taxon>
        <taxon>Arthropoda</taxon>
        <taxon>Hexapoda</taxon>
        <taxon>Collembola</taxon>
        <taxon>Entomobryomorpha</taxon>
        <taxon>Entomobryoidea</taxon>
        <taxon>Orchesellidae</taxon>
        <taxon>Orchesellinae</taxon>
        <taxon>Orchesella</taxon>
    </lineage>
</organism>
<evidence type="ECO:0000256" key="4">
    <source>
        <dbReference type="ARBA" id="ARBA00022989"/>
    </source>
</evidence>
<gene>
    <name evidence="8" type="ORF">Ocin01_08014</name>
</gene>
<feature type="binding site" evidence="6">
    <location>
        <position position="206"/>
    </location>
    <ligand>
        <name>Zn(2+)</name>
        <dbReference type="ChEBI" id="CHEBI:29105"/>
    </ligand>
</feature>
<keyword evidence="6" id="KW-0479">Metal-binding</keyword>
<dbReference type="GO" id="GO:0038023">
    <property type="term" value="F:signaling receptor activity"/>
    <property type="evidence" value="ECO:0007669"/>
    <property type="project" value="TreeGrafter"/>
</dbReference>
<keyword evidence="5" id="KW-0472">Membrane</keyword>
<evidence type="ECO:0000256" key="5">
    <source>
        <dbReference type="ARBA" id="ARBA00023136"/>
    </source>
</evidence>
<keyword evidence="4" id="KW-1133">Transmembrane helix</keyword>
<dbReference type="Pfam" id="PF03006">
    <property type="entry name" value="HlyIII"/>
    <property type="match status" value="1"/>
</dbReference>
<dbReference type="OrthoDB" id="535992at2759"/>
<dbReference type="PANTHER" id="PTHR20855">
    <property type="entry name" value="ADIPOR/PROGESTIN RECEPTOR-RELATED"/>
    <property type="match status" value="1"/>
</dbReference>
<dbReference type="PANTHER" id="PTHR20855:SF138">
    <property type="entry name" value="PROGESTIN AND ADIPOQ RECEPTOR FAMILY MEMBER 4"/>
    <property type="match status" value="1"/>
</dbReference>
<dbReference type="OMA" id="FLMRMLV"/>
<feature type="binding site" evidence="6">
    <location>
        <position position="353"/>
    </location>
    <ligand>
        <name>Zn(2+)</name>
        <dbReference type="ChEBI" id="CHEBI:29105"/>
    </ligand>
</feature>
<evidence type="ECO:0000313" key="8">
    <source>
        <dbReference type="EMBL" id="ODM98668.1"/>
    </source>
</evidence>
<keyword evidence="9" id="KW-1185">Reference proteome</keyword>
<comment type="subcellular location">
    <subcellularLocation>
        <location evidence="1">Membrane</location>
        <topology evidence="1">Multi-pass membrane protein</topology>
    </subcellularLocation>
</comment>
<protein>
    <submittedName>
        <fullName evidence="8">Progestin and adipoQ receptor family member 4</fullName>
    </submittedName>
</protein>
<feature type="region of interest" description="Disordered" evidence="7">
    <location>
        <begin position="1"/>
        <end position="28"/>
    </location>
</feature>